<sequence length="115" mass="13634">MAFRIHLFSPKTLLQSQNFQTYPKRPKTQIVCASNNKKNNKKRSDAELASDLATEVGKINTHLAQKEEAMKKSKELLFTEFCQYLALERDEVKKEWRKIDEDEKWGLVKRFVNEW</sequence>
<accession>A0A067FKT5</accession>
<dbReference type="InterPro" id="IPR054290">
    <property type="entry name" value="DUF7026"/>
</dbReference>
<organism evidence="2 3">
    <name type="scientific">Citrus sinensis</name>
    <name type="common">Sweet orange</name>
    <name type="synonym">Citrus aurantium var. sinensis</name>
    <dbReference type="NCBI Taxonomy" id="2711"/>
    <lineage>
        <taxon>Eukaryota</taxon>
        <taxon>Viridiplantae</taxon>
        <taxon>Streptophyta</taxon>
        <taxon>Embryophyta</taxon>
        <taxon>Tracheophyta</taxon>
        <taxon>Spermatophyta</taxon>
        <taxon>Magnoliopsida</taxon>
        <taxon>eudicotyledons</taxon>
        <taxon>Gunneridae</taxon>
        <taxon>Pentapetalae</taxon>
        <taxon>rosids</taxon>
        <taxon>malvids</taxon>
        <taxon>Sapindales</taxon>
        <taxon>Rutaceae</taxon>
        <taxon>Aurantioideae</taxon>
        <taxon>Citrus</taxon>
    </lineage>
</organism>
<evidence type="ECO:0000313" key="2">
    <source>
        <dbReference type="EMBL" id="KDO67973.1"/>
    </source>
</evidence>
<gene>
    <name evidence="2" type="ORF">CISIN_1g0313211mg</name>
</gene>
<dbReference type="PaxDb" id="2711-XP_006486791.1"/>
<evidence type="ECO:0000313" key="3">
    <source>
        <dbReference type="Proteomes" id="UP000027120"/>
    </source>
</evidence>
<reference evidence="2 3" key="1">
    <citation type="submission" date="2014-04" db="EMBL/GenBank/DDBJ databases">
        <authorList>
            <consortium name="International Citrus Genome Consortium"/>
            <person name="Gmitter F."/>
            <person name="Chen C."/>
            <person name="Farmerie W."/>
            <person name="Harkins T."/>
            <person name="Desany B."/>
            <person name="Mohiuddin M."/>
            <person name="Kodira C."/>
            <person name="Borodovsky M."/>
            <person name="Lomsadze A."/>
            <person name="Burns P."/>
            <person name="Jenkins J."/>
            <person name="Prochnik S."/>
            <person name="Shu S."/>
            <person name="Chapman J."/>
            <person name="Pitluck S."/>
            <person name="Schmutz J."/>
            <person name="Rokhsar D."/>
        </authorList>
    </citation>
    <scope>NUCLEOTIDE SEQUENCE</scope>
</reference>
<dbReference type="AlphaFoldDB" id="A0A067FKT5"/>
<protein>
    <recommendedName>
        <fullName evidence="1">DUF7026 domain-containing protein</fullName>
    </recommendedName>
</protein>
<keyword evidence="3" id="KW-1185">Reference proteome</keyword>
<feature type="domain" description="DUF7026" evidence="1">
    <location>
        <begin position="66"/>
        <end position="115"/>
    </location>
</feature>
<dbReference type="EMBL" id="KK784895">
    <property type="protein sequence ID" value="KDO67973.1"/>
    <property type="molecule type" value="Genomic_DNA"/>
</dbReference>
<dbReference type="Proteomes" id="UP000027120">
    <property type="component" value="Unassembled WGS sequence"/>
</dbReference>
<name>A0A067FKT5_CITSI</name>
<evidence type="ECO:0000259" key="1">
    <source>
        <dbReference type="Pfam" id="PF22950"/>
    </source>
</evidence>
<proteinExistence type="predicted"/>
<dbReference type="Pfam" id="PF22950">
    <property type="entry name" value="DUF7026"/>
    <property type="match status" value="1"/>
</dbReference>
<dbReference type="eggNOG" id="ENOG502S1HI">
    <property type="taxonomic scope" value="Eukaryota"/>
</dbReference>
<feature type="non-terminal residue" evidence="2">
    <location>
        <position position="115"/>
    </location>
</feature>